<dbReference type="PANTHER" id="PTHR11102">
    <property type="entry name" value="SEL-1-LIKE PROTEIN"/>
    <property type="match status" value="1"/>
</dbReference>
<protein>
    <recommendedName>
        <fullName evidence="3">Sel1 repeat family protein</fullName>
    </recommendedName>
</protein>
<keyword evidence="2" id="KW-1185">Reference proteome</keyword>
<dbReference type="EMBL" id="MVKX01000003">
    <property type="protein sequence ID" value="OOV84478.1"/>
    <property type="molecule type" value="Genomic_DNA"/>
</dbReference>
<gene>
    <name evidence="1" type="ORF">B1202_05790</name>
</gene>
<comment type="caution">
    <text evidence="1">The sequence shown here is derived from an EMBL/GenBank/DDBJ whole genome shotgun (WGS) entry which is preliminary data.</text>
</comment>
<dbReference type="Gene3D" id="1.25.40.10">
    <property type="entry name" value="Tetratricopeptide repeat domain"/>
    <property type="match status" value="3"/>
</dbReference>
<dbReference type="Proteomes" id="UP000191160">
    <property type="component" value="Unassembled WGS sequence"/>
</dbReference>
<dbReference type="SUPFAM" id="SSF81901">
    <property type="entry name" value="HCP-like"/>
    <property type="match status" value="4"/>
</dbReference>
<reference evidence="1 2" key="1">
    <citation type="submission" date="2017-02" db="EMBL/GenBank/DDBJ databases">
        <title>Acinetobacter sp. ANC 4945, whole genome shotgun sequencing project.</title>
        <authorList>
            <person name="Radolfova-Krizova L."/>
            <person name="Al Atrouni A."/>
            <person name="Nemec A."/>
        </authorList>
    </citation>
    <scope>NUCLEOTIDE SEQUENCE [LARGE SCALE GENOMIC DNA]</scope>
    <source>
        <strain evidence="1 2">ANC 4945</strain>
    </source>
</reference>
<organism evidence="1 2">
    <name type="scientific">Acinetobacter amyesii</name>
    <dbReference type="NCBI Taxonomy" id="2942470"/>
    <lineage>
        <taxon>Bacteria</taxon>
        <taxon>Pseudomonadati</taxon>
        <taxon>Pseudomonadota</taxon>
        <taxon>Gammaproteobacteria</taxon>
        <taxon>Moraxellales</taxon>
        <taxon>Moraxellaceae</taxon>
        <taxon>Acinetobacter</taxon>
    </lineage>
</organism>
<evidence type="ECO:0000313" key="1">
    <source>
        <dbReference type="EMBL" id="OOV84478.1"/>
    </source>
</evidence>
<evidence type="ECO:0000313" key="2">
    <source>
        <dbReference type="Proteomes" id="UP000191160"/>
    </source>
</evidence>
<proteinExistence type="predicted"/>
<sequence>MWFLLILILGMGALAFWMWKRPDPVKRDQAKAVGHDLWIDQLDAQLKFAERLMLDAPTDYTRAYELYQNLAKQHEIPQAYVAMGQMHLQGLGREVSVENALALLEKANTLGSDDAAYVLGQVEEGIYGGVPNLEKAQYWYRHAISRGHLDAQYRLAELNPEDQTHAEQQHLDLLQKNADNGHANSQYQLAQFYLNQATPNITLGVEYLLKAAQQDHMAAMQQLQQFYAQGKYLAQNDEKSLQYLKRGLLLGHQQQLYEYYQAVLMGKIDVDQRQRVYHDLLQQAKEHKVAAASRLLGIAHFHGWYLEKQETLGFRFLTEAAQLKDADAISLIAALYFEKYLVSDDPQKAFELYQTAYQFKPLFINQVGLALCYLHGVGVERNIKQAQQLLIEAARHLNDMSITCVADQNYVIGRFYALPEYPLAHRDQCLSYLEKAAEQGSQDAAWYLYRLAVDNILPDLQFDEAQTQRALLKAAKLGHPDALTQLGLVNLKGQWGTQDFQQALQYFSQAAALGNVTALYQLGEMSEHGLGVQQDLTQAHSYYAQAAQGMNAAALTRLGYFYIHGMGVERDLKIAQQYLEKTALQGYVEAQEQLENIHAFLNAN</sequence>
<dbReference type="RefSeq" id="WP_078189635.1">
    <property type="nucleotide sequence ID" value="NZ_JAMCOZ010000006.1"/>
</dbReference>
<accession>A0A1T1H3M8</accession>
<evidence type="ECO:0008006" key="3">
    <source>
        <dbReference type="Google" id="ProtNLM"/>
    </source>
</evidence>
<dbReference type="InterPro" id="IPR011990">
    <property type="entry name" value="TPR-like_helical_dom_sf"/>
</dbReference>
<dbReference type="AlphaFoldDB" id="A0A1T1H3M8"/>
<name>A0A1T1H3M8_9GAMM</name>
<dbReference type="SMART" id="SM00671">
    <property type="entry name" value="SEL1"/>
    <property type="match status" value="12"/>
</dbReference>
<dbReference type="PANTHER" id="PTHR11102:SF160">
    <property type="entry name" value="ERAD-ASSOCIATED E3 UBIQUITIN-PROTEIN LIGASE COMPONENT HRD3"/>
    <property type="match status" value="1"/>
</dbReference>
<dbReference type="Pfam" id="PF08238">
    <property type="entry name" value="Sel1"/>
    <property type="match status" value="12"/>
</dbReference>
<dbReference type="InterPro" id="IPR050767">
    <property type="entry name" value="Sel1_AlgK"/>
</dbReference>
<dbReference type="InterPro" id="IPR006597">
    <property type="entry name" value="Sel1-like"/>
</dbReference>